<evidence type="ECO:0000313" key="8">
    <source>
        <dbReference type="EMBL" id="OSN04705.1"/>
    </source>
</evidence>
<evidence type="ECO:0000259" key="7">
    <source>
        <dbReference type="PROSITE" id="PS50850"/>
    </source>
</evidence>
<feature type="transmembrane region" description="Helical" evidence="6">
    <location>
        <begin position="209"/>
        <end position="233"/>
    </location>
</feature>
<feature type="transmembrane region" description="Helical" evidence="6">
    <location>
        <begin position="156"/>
        <end position="180"/>
    </location>
</feature>
<dbReference type="PANTHER" id="PTHR43124:SF3">
    <property type="entry name" value="CHLORAMPHENICOL EFFLUX PUMP RV0191"/>
    <property type="match status" value="1"/>
</dbReference>
<dbReference type="PRINTS" id="PR01035">
    <property type="entry name" value="TCRTETA"/>
</dbReference>
<dbReference type="Gene3D" id="1.20.1250.20">
    <property type="entry name" value="MFS general substrate transporter like domains"/>
    <property type="match status" value="1"/>
</dbReference>
<evidence type="ECO:0000256" key="1">
    <source>
        <dbReference type="ARBA" id="ARBA00004651"/>
    </source>
</evidence>
<evidence type="ECO:0000256" key="4">
    <source>
        <dbReference type="ARBA" id="ARBA00022989"/>
    </source>
</evidence>
<dbReference type="InterPro" id="IPR020846">
    <property type="entry name" value="MFS_dom"/>
</dbReference>
<evidence type="ECO:0000256" key="2">
    <source>
        <dbReference type="ARBA" id="ARBA00022475"/>
    </source>
</evidence>
<name>A0A1X3RS51_9GAMM</name>
<keyword evidence="2" id="KW-1003">Cell membrane</keyword>
<feature type="transmembrane region" description="Helical" evidence="6">
    <location>
        <begin position="128"/>
        <end position="150"/>
    </location>
</feature>
<feature type="transmembrane region" description="Helical" evidence="6">
    <location>
        <begin position="40"/>
        <end position="60"/>
    </location>
</feature>
<comment type="caution">
    <text evidence="8">The sequence shown here is derived from an EMBL/GenBank/DDBJ whole genome shotgun (WGS) entry which is preliminary data.</text>
</comment>
<dbReference type="PANTHER" id="PTHR43124">
    <property type="entry name" value="PURINE EFFLUX PUMP PBUE"/>
    <property type="match status" value="1"/>
</dbReference>
<proteinExistence type="predicted"/>
<comment type="subcellular location">
    <subcellularLocation>
        <location evidence="1">Cell membrane</location>
        <topology evidence="1">Multi-pass membrane protein</topology>
    </subcellularLocation>
</comment>
<dbReference type="PROSITE" id="PS50850">
    <property type="entry name" value="MFS"/>
    <property type="match status" value="1"/>
</dbReference>
<dbReference type="InterPro" id="IPR036259">
    <property type="entry name" value="MFS_trans_sf"/>
</dbReference>
<evidence type="ECO:0000313" key="10">
    <source>
        <dbReference type="Proteomes" id="UP000194020"/>
    </source>
</evidence>
<feature type="transmembrane region" description="Helical" evidence="6">
    <location>
        <begin position="245"/>
        <end position="266"/>
    </location>
</feature>
<dbReference type="OrthoDB" id="9814303at2"/>
<dbReference type="RefSeq" id="WP_094101986.1">
    <property type="nucleotide sequence ID" value="NZ_LUTP01000030.1"/>
</dbReference>
<dbReference type="Pfam" id="PF07690">
    <property type="entry name" value="MFS_1"/>
    <property type="match status" value="1"/>
</dbReference>
<dbReference type="EMBL" id="LUTQ01000057">
    <property type="protein sequence ID" value="OSN07344.1"/>
    <property type="molecule type" value="Genomic_DNA"/>
</dbReference>
<dbReference type="EMBL" id="LUTP01000030">
    <property type="protein sequence ID" value="OSN04705.1"/>
    <property type="molecule type" value="Genomic_DNA"/>
</dbReference>
<dbReference type="InterPro" id="IPR050189">
    <property type="entry name" value="MFS_Efflux_Transporters"/>
</dbReference>
<evidence type="ECO:0000313" key="11">
    <source>
        <dbReference type="Proteomes" id="UP000194040"/>
    </source>
</evidence>
<feature type="transmembrane region" description="Helical" evidence="6">
    <location>
        <begin position="364"/>
        <end position="383"/>
    </location>
</feature>
<organism evidence="8 10">
    <name type="scientific">Lonsdalea iberica</name>
    <dbReference type="NCBI Taxonomy" id="1082703"/>
    <lineage>
        <taxon>Bacteria</taxon>
        <taxon>Pseudomonadati</taxon>
        <taxon>Pseudomonadota</taxon>
        <taxon>Gammaproteobacteria</taxon>
        <taxon>Enterobacterales</taxon>
        <taxon>Pectobacteriaceae</taxon>
        <taxon>Lonsdalea</taxon>
    </lineage>
</organism>
<feature type="transmembrane region" description="Helical" evidence="6">
    <location>
        <begin position="97"/>
        <end position="119"/>
    </location>
</feature>
<dbReference type="InterPro" id="IPR011701">
    <property type="entry name" value="MFS"/>
</dbReference>
<evidence type="ECO:0000256" key="5">
    <source>
        <dbReference type="ARBA" id="ARBA00023136"/>
    </source>
</evidence>
<accession>A0A1X3RS51</accession>
<sequence length="388" mass="43048">MRKNGLITIFCFCYFVVNFNISFIYPMVPSLQNNFSANEHHIALLLGAFPFIAFTCNLLYGPFIDKYGKKRFILIGAAGSLLSYIGSALSPNIEMLITFRILGGFFVPMMGATIFPLIIELFEDEKRLFVTGIVQGAASLAQLIALPLGILSGDKISWYFPFVLLIIILAISVTLMMVFLGRETRSAGKDISIRTYSSKYKSLLRNPLISSYILLYALFGLSVFVVFGMYAYWLTKSGTGNSYQLAILFIFSGIAGLLASTTISHVKNFFCSSINMMILLLVIAVGSVLFMPYFSGYIVIQTLLFSLFSWVRSSLNPLIFVEVYKNADITERGTLNGLMNASFQLATSIGGIISTACFFYSPSFLLNAVVFSIFIIICVALTLKTQRH</sequence>
<dbReference type="Proteomes" id="UP000194040">
    <property type="component" value="Unassembled WGS sequence"/>
</dbReference>
<dbReference type="AlphaFoldDB" id="A0A1X3RS51"/>
<dbReference type="GO" id="GO:0005886">
    <property type="term" value="C:plasma membrane"/>
    <property type="evidence" value="ECO:0007669"/>
    <property type="project" value="UniProtKB-SubCell"/>
</dbReference>
<keyword evidence="5 6" id="KW-0472">Membrane</keyword>
<dbReference type="InterPro" id="IPR001958">
    <property type="entry name" value="Tet-R_TetA/multi-R_MdtG-like"/>
</dbReference>
<feature type="transmembrane region" description="Helical" evidence="6">
    <location>
        <begin position="72"/>
        <end position="91"/>
    </location>
</feature>
<evidence type="ECO:0000256" key="6">
    <source>
        <dbReference type="SAM" id="Phobius"/>
    </source>
</evidence>
<gene>
    <name evidence="8" type="ORF">AU511_11970</name>
    <name evidence="9" type="ORF">AU512_14465</name>
</gene>
<dbReference type="SUPFAM" id="SSF103473">
    <property type="entry name" value="MFS general substrate transporter"/>
    <property type="match status" value="1"/>
</dbReference>
<keyword evidence="11" id="KW-1185">Reference proteome</keyword>
<evidence type="ECO:0000313" key="9">
    <source>
        <dbReference type="EMBL" id="OSN07344.1"/>
    </source>
</evidence>
<keyword evidence="3 6" id="KW-0812">Transmembrane</keyword>
<keyword evidence="4 6" id="KW-1133">Transmembrane helix</keyword>
<dbReference type="GO" id="GO:0022857">
    <property type="term" value="F:transmembrane transporter activity"/>
    <property type="evidence" value="ECO:0007669"/>
    <property type="project" value="InterPro"/>
</dbReference>
<feature type="domain" description="Major facilitator superfamily (MFS) profile" evidence="7">
    <location>
        <begin position="6"/>
        <end position="386"/>
    </location>
</feature>
<dbReference type="Proteomes" id="UP000194020">
    <property type="component" value="Unassembled WGS sequence"/>
</dbReference>
<feature type="transmembrane region" description="Helical" evidence="6">
    <location>
        <begin position="7"/>
        <end position="28"/>
    </location>
</feature>
<protein>
    <recommendedName>
        <fullName evidence="7">Major facilitator superfamily (MFS) profile domain-containing protein</fullName>
    </recommendedName>
</protein>
<reference evidence="10 11" key="1">
    <citation type="submission" date="2016-02" db="EMBL/GenBank/DDBJ databases">
        <title>Species-wide whole genome sequencing reveals diversity, host range in Lonsdalea quercina.</title>
        <authorList>
            <person name="Li Y."/>
        </authorList>
    </citation>
    <scope>NUCLEOTIDE SEQUENCE [LARGE SCALE GENOMIC DNA]</scope>
    <source>
        <strain evidence="8 10">LMG 26264</strain>
        <strain evidence="9 11">LMG 26265</strain>
    </source>
</reference>
<evidence type="ECO:0000256" key="3">
    <source>
        <dbReference type="ARBA" id="ARBA00022692"/>
    </source>
</evidence>
<feature type="transmembrane region" description="Helical" evidence="6">
    <location>
        <begin position="278"/>
        <end position="300"/>
    </location>
</feature>